<dbReference type="InterPro" id="IPR050740">
    <property type="entry name" value="Aldehyde_DH_Superfamily"/>
</dbReference>
<dbReference type="PANTHER" id="PTHR43353">
    <property type="entry name" value="SUCCINATE-SEMIALDEHYDE DEHYDROGENASE, MITOCHONDRIAL"/>
    <property type="match status" value="1"/>
</dbReference>
<comment type="caution">
    <text evidence="4">The sequence shown here is derived from an EMBL/GenBank/DDBJ whole genome shotgun (WGS) entry which is preliminary data.</text>
</comment>
<keyword evidence="5" id="KW-1185">Reference proteome</keyword>
<keyword evidence="2" id="KW-0560">Oxidoreductase</keyword>
<evidence type="ECO:0000259" key="3">
    <source>
        <dbReference type="Pfam" id="PF00171"/>
    </source>
</evidence>
<dbReference type="PANTHER" id="PTHR43353:SF5">
    <property type="entry name" value="SUCCINATE-SEMIALDEHYDE DEHYDROGENASE, MITOCHONDRIAL"/>
    <property type="match status" value="1"/>
</dbReference>
<dbReference type="SUPFAM" id="SSF53720">
    <property type="entry name" value="ALDH-like"/>
    <property type="match status" value="1"/>
</dbReference>
<gene>
    <name evidence="4" type="ORF">M9978_11475</name>
</gene>
<reference evidence="4" key="1">
    <citation type="submission" date="2022-05" db="EMBL/GenBank/DDBJ databases">
        <title>Sphingomonas sp. strain MG17 Genome sequencing and assembly.</title>
        <authorList>
            <person name="Kim I."/>
        </authorList>
    </citation>
    <scope>NUCLEOTIDE SEQUENCE</scope>
    <source>
        <strain evidence="4">MG17</strain>
    </source>
</reference>
<dbReference type="CDD" id="cd07103">
    <property type="entry name" value="ALDH_F5_SSADH_GabD"/>
    <property type="match status" value="1"/>
</dbReference>
<dbReference type="InterPro" id="IPR016162">
    <property type="entry name" value="Ald_DH_N"/>
</dbReference>
<dbReference type="Gene3D" id="3.40.309.10">
    <property type="entry name" value="Aldehyde Dehydrogenase, Chain A, domain 2"/>
    <property type="match status" value="1"/>
</dbReference>
<dbReference type="GO" id="GO:0009450">
    <property type="term" value="P:gamma-aminobutyric acid catabolic process"/>
    <property type="evidence" value="ECO:0007669"/>
    <property type="project" value="TreeGrafter"/>
</dbReference>
<dbReference type="PROSITE" id="PS00070">
    <property type="entry name" value="ALDEHYDE_DEHYDR_CYS"/>
    <property type="match status" value="1"/>
</dbReference>
<dbReference type="FunFam" id="3.40.605.10:FF:000005">
    <property type="entry name" value="Succinate-semialdehyde dehydrogenase I"/>
    <property type="match status" value="1"/>
</dbReference>
<accession>A0A9X2HHQ9</accession>
<dbReference type="InterPro" id="IPR015590">
    <property type="entry name" value="Aldehyde_DH_dom"/>
</dbReference>
<protein>
    <submittedName>
        <fullName evidence="4">NAD-dependent succinate-semialdehyde dehydrogenase</fullName>
    </submittedName>
</protein>
<comment type="similarity">
    <text evidence="1">Belongs to the aldehyde dehydrogenase family.</text>
</comment>
<dbReference type="EMBL" id="JAMLDX010000008">
    <property type="protein sequence ID" value="MCP3731048.1"/>
    <property type="molecule type" value="Genomic_DNA"/>
</dbReference>
<dbReference type="FunFam" id="3.40.309.10:FF:000004">
    <property type="entry name" value="Succinate-semialdehyde dehydrogenase I"/>
    <property type="match status" value="1"/>
</dbReference>
<sequence length="495" mass="52401">MHPEAGPRADRRHAHPALRQQAYLDGAWIDADNRETIAVTDPATGDFIGDVPALGRPETLRAIAAAARAQRIWAGRTAAERAHPIARWAELMLEAREELASLMTLEQGKPLAEARGEIDYAASFLTWFAAEGQRLYGDVIPSHISGRRLLTSLIPVGVTAAVTPWNFPSAMITRKAGAALMAGCAMIVKPATETPFSALALAELAERAGIPAGLFSILTGDPEPICAALAESPVVRKLSFTGSTRVGRLLMTESAATLKKLSMELGGHAPFIVFDDTALAPAVQAAIDAKFQTSGQDCLAANRILVHQPLYPPFCDAFATATRALHVGNGFDDGVAIGPLIGPAAVAKCRDHVDDALEKGARLLCGGAPHPAGPNFFEPTVLADVTPAMRIFREETFGPVAAITPFADEAECIGLANDSEYGLAAYCFGGNLNQLWRVAEALDYGMVAVNSVKMTGPPIPFGGVKQSGLGREGSRHGITEYCELKYLCINEAPCA</sequence>
<dbReference type="Proteomes" id="UP001139451">
    <property type="component" value="Unassembled WGS sequence"/>
</dbReference>
<dbReference type="InterPro" id="IPR016161">
    <property type="entry name" value="Ald_DH/histidinol_DH"/>
</dbReference>
<dbReference type="GO" id="GO:0004777">
    <property type="term" value="F:succinate-semialdehyde dehydrogenase (NAD+) activity"/>
    <property type="evidence" value="ECO:0007669"/>
    <property type="project" value="TreeGrafter"/>
</dbReference>
<dbReference type="Pfam" id="PF00171">
    <property type="entry name" value="Aldedh"/>
    <property type="match status" value="1"/>
</dbReference>
<dbReference type="GO" id="GO:0005829">
    <property type="term" value="C:cytosol"/>
    <property type="evidence" value="ECO:0007669"/>
    <property type="project" value="TreeGrafter"/>
</dbReference>
<proteinExistence type="inferred from homology"/>
<evidence type="ECO:0000256" key="2">
    <source>
        <dbReference type="ARBA" id="ARBA00023002"/>
    </source>
</evidence>
<dbReference type="InterPro" id="IPR016163">
    <property type="entry name" value="Ald_DH_C"/>
</dbReference>
<dbReference type="AlphaFoldDB" id="A0A9X2HHQ9"/>
<dbReference type="InterPro" id="IPR016160">
    <property type="entry name" value="Ald_DH_CS_CYS"/>
</dbReference>
<dbReference type="Gene3D" id="3.40.605.10">
    <property type="entry name" value="Aldehyde Dehydrogenase, Chain A, domain 1"/>
    <property type="match status" value="1"/>
</dbReference>
<evidence type="ECO:0000313" key="5">
    <source>
        <dbReference type="Proteomes" id="UP001139451"/>
    </source>
</evidence>
<feature type="domain" description="Aldehyde dehydrogenase" evidence="3">
    <location>
        <begin position="28"/>
        <end position="486"/>
    </location>
</feature>
<evidence type="ECO:0000313" key="4">
    <source>
        <dbReference type="EMBL" id="MCP3731048.1"/>
    </source>
</evidence>
<name>A0A9X2HHQ9_9SPHN</name>
<organism evidence="4 5">
    <name type="scientific">Sphingomonas tagetis</name>
    <dbReference type="NCBI Taxonomy" id="2949092"/>
    <lineage>
        <taxon>Bacteria</taxon>
        <taxon>Pseudomonadati</taxon>
        <taxon>Pseudomonadota</taxon>
        <taxon>Alphaproteobacteria</taxon>
        <taxon>Sphingomonadales</taxon>
        <taxon>Sphingomonadaceae</taxon>
        <taxon>Sphingomonas</taxon>
    </lineage>
</organism>
<evidence type="ECO:0000256" key="1">
    <source>
        <dbReference type="ARBA" id="ARBA00009986"/>
    </source>
</evidence>